<dbReference type="InterPro" id="IPR017896">
    <property type="entry name" value="4Fe4S_Fe-S-bd"/>
</dbReference>
<dbReference type="Pfam" id="PF04015">
    <property type="entry name" value="DUF362"/>
    <property type="match status" value="1"/>
</dbReference>
<evidence type="ECO:0000256" key="5">
    <source>
        <dbReference type="ARBA" id="ARBA00023014"/>
    </source>
</evidence>
<evidence type="ECO:0000256" key="3">
    <source>
        <dbReference type="ARBA" id="ARBA00022723"/>
    </source>
</evidence>
<keyword evidence="2" id="KW-0004">4Fe-4S</keyword>
<evidence type="ECO:0000256" key="4">
    <source>
        <dbReference type="ARBA" id="ARBA00023004"/>
    </source>
</evidence>
<dbReference type="PROSITE" id="PS51379">
    <property type="entry name" value="4FE4S_FER_2"/>
    <property type="match status" value="2"/>
</dbReference>
<keyword evidence="3" id="KW-0479">Metal-binding</keyword>
<dbReference type="InterPro" id="IPR007160">
    <property type="entry name" value="DUF362"/>
</dbReference>
<accession>A0A1M6JUU1</accession>
<dbReference type="GO" id="GO:0046872">
    <property type="term" value="F:metal ion binding"/>
    <property type="evidence" value="ECO:0007669"/>
    <property type="project" value="UniProtKB-KW"/>
</dbReference>
<dbReference type="AlphaFoldDB" id="A0A1M6JUU1"/>
<name>A0A1M6JUU1_9FIRM</name>
<feature type="domain" description="4Fe-4S ferredoxin-type" evidence="6">
    <location>
        <begin position="305"/>
        <end position="333"/>
    </location>
</feature>
<proteinExistence type="predicted"/>
<comment type="function">
    <text evidence="1">Ferredoxins are iron-sulfur proteins that transfer electrons in a wide variety of metabolic reactions.</text>
</comment>
<dbReference type="Pfam" id="PF13237">
    <property type="entry name" value="Fer4_10"/>
    <property type="match status" value="1"/>
</dbReference>
<sequence>MDKVSIVDCSCYEEELVYRSVKDAVEKIGFELPSDKRVLIKPNIMSQNRPEQHTITHFQVVDAICRLLREKGNEIIIGESIAFYQKGLAMKAFETSGIGEVARKYRAKLVGFEDIELVRFTRDDSDIVGLDEIFIPKILLDFDMVINACKLKSHSAMRFSGAIKNMFGCLPGGYKQKIHLWTHNEFELSDVFIDIHKIIKSELSIMDAIVGLDGGPTAMGKKVNTKMIIASENPAALDVVAATMIGYKTGELPILLQASKRGMIKSFEDIEIIGHKRDFHFKRLVKKDLDKPFDSDSIFVKHTYVDLEVDSRICSLCGKCKDSCPVKAVSKKNGGVHIDATRCINCYHCMSICPENAIEINPTPMNRLIWVIRKVTGL</sequence>
<reference evidence="7 8" key="1">
    <citation type="submission" date="2016-11" db="EMBL/GenBank/DDBJ databases">
        <authorList>
            <person name="Jaros S."/>
            <person name="Januszkiewicz K."/>
            <person name="Wedrychowicz H."/>
        </authorList>
    </citation>
    <scope>NUCLEOTIDE SEQUENCE [LARGE SCALE GENOMIC DNA]</scope>
    <source>
        <strain evidence="7 8">DSM 17477</strain>
    </source>
</reference>
<dbReference type="InterPro" id="IPR017900">
    <property type="entry name" value="4Fe4S_Fe_S_CS"/>
</dbReference>
<dbReference type="PANTHER" id="PTHR24960">
    <property type="entry name" value="PHOTOSYSTEM I IRON-SULFUR CENTER-RELATED"/>
    <property type="match status" value="1"/>
</dbReference>
<dbReference type="Proteomes" id="UP000184052">
    <property type="component" value="Unassembled WGS sequence"/>
</dbReference>
<organism evidence="7 8">
    <name type="scientific">Dethiosulfatibacter aminovorans DSM 17477</name>
    <dbReference type="NCBI Taxonomy" id="1121476"/>
    <lineage>
        <taxon>Bacteria</taxon>
        <taxon>Bacillati</taxon>
        <taxon>Bacillota</taxon>
        <taxon>Tissierellia</taxon>
        <taxon>Dethiosulfatibacter</taxon>
    </lineage>
</organism>
<protein>
    <submittedName>
        <fullName evidence="7">Uncharacterized conserved protein, DUF362 family</fullName>
    </submittedName>
</protein>
<dbReference type="InterPro" id="IPR050157">
    <property type="entry name" value="PSI_iron-sulfur_center"/>
</dbReference>
<evidence type="ECO:0000256" key="2">
    <source>
        <dbReference type="ARBA" id="ARBA00022485"/>
    </source>
</evidence>
<feature type="domain" description="4Fe-4S ferredoxin-type" evidence="6">
    <location>
        <begin position="334"/>
        <end position="363"/>
    </location>
</feature>
<dbReference type="GO" id="GO:0051539">
    <property type="term" value="F:4 iron, 4 sulfur cluster binding"/>
    <property type="evidence" value="ECO:0007669"/>
    <property type="project" value="UniProtKB-KW"/>
</dbReference>
<gene>
    <name evidence="7" type="ORF">SAMN02745751_02711</name>
</gene>
<dbReference type="SUPFAM" id="SSF54862">
    <property type="entry name" value="4Fe-4S ferredoxins"/>
    <property type="match status" value="1"/>
</dbReference>
<evidence type="ECO:0000256" key="1">
    <source>
        <dbReference type="ARBA" id="ARBA00003532"/>
    </source>
</evidence>
<dbReference type="PROSITE" id="PS00198">
    <property type="entry name" value="4FE4S_FER_1"/>
    <property type="match status" value="2"/>
</dbReference>
<dbReference type="RefSeq" id="WP_073050106.1">
    <property type="nucleotide sequence ID" value="NZ_FQZL01000023.1"/>
</dbReference>
<evidence type="ECO:0000313" key="8">
    <source>
        <dbReference type="Proteomes" id="UP000184052"/>
    </source>
</evidence>
<dbReference type="EMBL" id="FQZL01000023">
    <property type="protein sequence ID" value="SHJ50382.1"/>
    <property type="molecule type" value="Genomic_DNA"/>
</dbReference>
<dbReference type="STRING" id="1121476.SAMN02745751_02711"/>
<keyword evidence="4" id="KW-0408">Iron</keyword>
<keyword evidence="8" id="KW-1185">Reference proteome</keyword>
<evidence type="ECO:0000259" key="6">
    <source>
        <dbReference type="PROSITE" id="PS51379"/>
    </source>
</evidence>
<keyword evidence="5" id="KW-0411">Iron-sulfur</keyword>
<dbReference type="Gene3D" id="3.30.70.20">
    <property type="match status" value="1"/>
</dbReference>
<evidence type="ECO:0000313" key="7">
    <source>
        <dbReference type="EMBL" id="SHJ50382.1"/>
    </source>
</evidence>